<evidence type="ECO:0000259" key="1">
    <source>
        <dbReference type="Pfam" id="PF19889"/>
    </source>
</evidence>
<dbReference type="InterPro" id="IPR045942">
    <property type="entry name" value="DUF6362"/>
</dbReference>
<feature type="domain" description="DUF6362" evidence="1">
    <location>
        <begin position="36"/>
        <end position="142"/>
    </location>
</feature>
<comment type="caution">
    <text evidence="2">The sequence shown here is derived from an EMBL/GenBank/DDBJ whole genome shotgun (WGS) entry which is preliminary data.</text>
</comment>
<evidence type="ECO:0000313" key="2">
    <source>
        <dbReference type="EMBL" id="MBC9208918.1"/>
    </source>
</evidence>
<organism evidence="2 3">
    <name type="scientific">Teichococcus aerophilus</name>
    <dbReference type="NCBI Taxonomy" id="1224513"/>
    <lineage>
        <taxon>Bacteria</taxon>
        <taxon>Pseudomonadati</taxon>
        <taxon>Pseudomonadota</taxon>
        <taxon>Alphaproteobacteria</taxon>
        <taxon>Acetobacterales</taxon>
        <taxon>Roseomonadaceae</taxon>
        <taxon>Roseomonas</taxon>
    </lineage>
</organism>
<sequence length="173" mass="19686">MSKPLPPAGQQWAKPIYDHETVVYRMEEAGRTLLSLPNAGCLPSGYRAFWPQGAEVAAEVWGYGSDEMIRPPAPSSRAIGRMDEAMRWVALISPDKRVIRRIVLMRALVNPRNERHIWSLRKIGKALGCDHKAVQRWHDQGIDWICQALYGQQLAGADWAVNWRFDRDLPGEL</sequence>
<dbReference type="Pfam" id="PF19889">
    <property type="entry name" value="DUF6362"/>
    <property type="match status" value="1"/>
</dbReference>
<keyword evidence="3" id="KW-1185">Reference proteome</keyword>
<evidence type="ECO:0000313" key="3">
    <source>
        <dbReference type="Proteomes" id="UP000626026"/>
    </source>
</evidence>
<accession>A0ABR7RRE9</accession>
<dbReference type="EMBL" id="JACTVA010000041">
    <property type="protein sequence ID" value="MBC9208918.1"/>
    <property type="molecule type" value="Genomic_DNA"/>
</dbReference>
<reference evidence="2 3" key="1">
    <citation type="journal article" date="2013" name="Int. J. Syst. Evol. Microbiol.">
        <title>Roseomonas aerophila sp. nov., isolated from air.</title>
        <authorList>
            <person name="Kim S.J."/>
            <person name="Weon H.Y."/>
            <person name="Ahn J.H."/>
            <person name="Hong S.B."/>
            <person name="Seok S.J."/>
            <person name="Whang K.S."/>
            <person name="Kwon S.W."/>
        </authorList>
    </citation>
    <scope>NUCLEOTIDE SEQUENCE [LARGE SCALE GENOMIC DNA]</scope>
    <source>
        <strain evidence="2 3">NBRC 108923</strain>
    </source>
</reference>
<proteinExistence type="predicted"/>
<gene>
    <name evidence="2" type="ORF">IBL26_18875</name>
</gene>
<dbReference type="Proteomes" id="UP000626026">
    <property type="component" value="Unassembled WGS sequence"/>
</dbReference>
<dbReference type="RefSeq" id="WP_187786068.1">
    <property type="nucleotide sequence ID" value="NZ_JACTVA010000041.1"/>
</dbReference>
<name>A0ABR7RRE9_9PROT</name>
<protein>
    <recommendedName>
        <fullName evidence="1">DUF6362 domain-containing protein</fullName>
    </recommendedName>
</protein>